<keyword evidence="3" id="KW-1185">Reference proteome</keyword>
<organism evidence="2 3">
    <name type="scientific">Microvirga aerophila</name>
    <dbReference type="NCBI Taxonomy" id="670291"/>
    <lineage>
        <taxon>Bacteria</taxon>
        <taxon>Pseudomonadati</taxon>
        <taxon>Pseudomonadota</taxon>
        <taxon>Alphaproteobacteria</taxon>
        <taxon>Hyphomicrobiales</taxon>
        <taxon>Methylobacteriaceae</taxon>
        <taxon>Microvirga</taxon>
    </lineage>
</organism>
<evidence type="ECO:0000256" key="1">
    <source>
        <dbReference type="SAM" id="Phobius"/>
    </source>
</evidence>
<protein>
    <submittedName>
        <fullName evidence="2">Uncharacterized protein</fullName>
    </submittedName>
</protein>
<feature type="transmembrane region" description="Helical" evidence="1">
    <location>
        <begin position="7"/>
        <end position="32"/>
    </location>
</feature>
<dbReference type="AlphaFoldDB" id="A0A512C2B0"/>
<sequence>MTRRDVLAWYGQVGLIVAAFALIGGIVAAPLLPGLWVPTLTIAQR</sequence>
<keyword evidence="1" id="KW-1133">Transmembrane helix</keyword>
<gene>
    <name evidence="2" type="ORF">MAE02_58630</name>
</gene>
<dbReference type="EMBL" id="BJYU01000161">
    <property type="protein sequence ID" value="GEO18167.1"/>
    <property type="molecule type" value="Genomic_DNA"/>
</dbReference>
<keyword evidence="1" id="KW-0472">Membrane</keyword>
<keyword evidence="1" id="KW-0812">Transmembrane</keyword>
<evidence type="ECO:0000313" key="3">
    <source>
        <dbReference type="Proteomes" id="UP000321085"/>
    </source>
</evidence>
<reference evidence="2 3" key="1">
    <citation type="submission" date="2019-07" db="EMBL/GenBank/DDBJ databases">
        <title>Whole genome shotgun sequence of Microvirga aerophila NBRC 106136.</title>
        <authorList>
            <person name="Hosoyama A."/>
            <person name="Uohara A."/>
            <person name="Ohji S."/>
            <person name="Ichikawa N."/>
        </authorList>
    </citation>
    <scope>NUCLEOTIDE SEQUENCE [LARGE SCALE GENOMIC DNA]</scope>
    <source>
        <strain evidence="2 3">NBRC 106136</strain>
    </source>
</reference>
<name>A0A512C2B0_9HYPH</name>
<comment type="caution">
    <text evidence="2">The sequence shown here is derived from an EMBL/GenBank/DDBJ whole genome shotgun (WGS) entry which is preliminary data.</text>
</comment>
<proteinExistence type="predicted"/>
<evidence type="ECO:0000313" key="2">
    <source>
        <dbReference type="EMBL" id="GEO18167.1"/>
    </source>
</evidence>
<accession>A0A512C2B0</accession>
<dbReference type="Proteomes" id="UP000321085">
    <property type="component" value="Unassembled WGS sequence"/>
</dbReference>
<dbReference type="RefSeq" id="WP_170148953.1">
    <property type="nucleotide sequence ID" value="NZ_BJYU01000161.1"/>
</dbReference>